<proteinExistence type="predicted"/>
<evidence type="ECO:0000313" key="1">
    <source>
        <dbReference type="EMBL" id="BAW22268.1"/>
    </source>
</evidence>
<gene>
    <name evidence="1" type="ORF">KF715C_ch16950</name>
</gene>
<organism evidence="1 2">
    <name type="scientific">Pseudomonas putida</name>
    <name type="common">Arthrobacter siderocapsulatus</name>
    <dbReference type="NCBI Taxonomy" id="303"/>
    <lineage>
        <taxon>Bacteria</taxon>
        <taxon>Pseudomonadati</taxon>
        <taxon>Pseudomonadota</taxon>
        <taxon>Gammaproteobacteria</taxon>
        <taxon>Pseudomonadales</taxon>
        <taxon>Pseudomonadaceae</taxon>
        <taxon>Pseudomonas</taxon>
    </lineage>
</organism>
<dbReference type="Proteomes" id="UP000218731">
    <property type="component" value="Chromosome 1"/>
</dbReference>
<sequence>MTKKEAKHLMLGITRIHRYLRPLPAKPTAASGRDLKAKPVARLASKVTNLLCTPRSAPPYLCVTPERPPVDRVPPT</sequence>
<dbReference type="EMBL" id="AP015029">
    <property type="protein sequence ID" value="BAW22268.1"/>
    <property type="molecule type" value="Genomic_DNA"/>
</dbReference>
<dbReference type="AlphaFoldDB" id="A0A1L7N9W7"/>
<evidence type="ECO:0000313" key="2">
    <source>
        <dbReference type="Proteomes" id="UP000218731"/>
    </source>
</evidence>
<accession>A0A1L7N9W7</accession>
<name>A0A1L7N9W7_PSEPU</name>
<reference evidence="1 2" key="1">
    <citation type="submission" date="2015-11" db="EMBL/GenBank/DDBJ databases">
        <title>Complete genome sequencing of a biphenyl-degrading bacterium, Pseudomonas putida KF715 (=NBRC110667).</title>
        <authorList>
            <person name="Suenaga H."/>
            <person name="Fujihara N."/>
            <person name="Watanabe T."/>
            <person name="Hirose J."/>
            <person name="Kimura N."/>
            <person name="Yamazoe A."/>
            <person name="Hosoyama A."/>
            <person name="Shimodaira J."/>
            <person name="Furukawa K."/>
        </authorList>
    </citation>
    <scope>NUCLEOTIDE SEQUENCE [LARGE SCALE GENOMIC DNA]</scope>
    <source>
        <strain evidence="1 2">KF715</strain>
    </source>
</reference>
<protein>
    <submittedName>
        <fullName evidence="1">Uncharacterized protein</fullName>
    </submittedName>
</protein>